<reference evidence="3 4" key="1">
    <citation type="submission" date="2018-10" db="EMBL/GenBank/DDBJ databases">
        <title>Genomic Encyclopedia of Archaeal and Bacterial Type Strains, Phase II (KMG-II): from individual species to whole genera.</title>
        <authorList>
            <person name="Goeker M."/>
        </authorList>
    </citation>
    <scope>NUCLEOTIDE SEQUENCE [LARGE SCALE GENOMIC DNA]</scope>
    <source>
        <strain evidence="3 4">DSM 23424</strain>
    </source>
</reference>
<name>A0A3L9Z440_9FLAO</name>
<dbReference type="SUPFAM" id="SSF56281">
    <property type="entry name" value="Metallo-hydrolase/oxidoreductase"/>
    <property type="match status" value="1"/>
</dbReference>
<dbReference type="InterPro" id="IPR036866">
    <property type="entry name" value="RibonucZ/Hydroxyglut_hydro"/>
</dbReference>
<evidence type="ECO:0000313" key="3">
    <source>
        <dbReference type="EMBL" id="RMA66199.1"/>
    </source>
</evidence>
<keyword evidence="1" id="KW-0732">Signal</keyword>
<feature type="signal peptide" evidence="1">
    <location>
        <begin position="1"/>
        <end position="17"/>
    </location>
</feature>
<dbReference type="PANTHER" id="PTHR42663:SF6">
    <property type="entry name" value="HYDROLASE C777.06C-RELATED"/>
    <property type="match status" value="1"/>
</dbReference>
<dbReference type="InterPro" id="IPR001279">
    <property type="entry name" value="Metallo-B-lactamas"/>
</dbReference>
<proteinExistence type="predicted"/>
<dbReference type="AlphaFoldDB" id="A0A3L9Z440"/>
<accession>A0A3L9Z440</accession>
<gene>
    <name evidence="3" type="ORF">BXY75_0618</name>
</gene>
<protein>
    <submittedName>
        <fullName evidence="3">Pyrroloquinoline quinone biosynthesis protein B</fullName>
    </submittedName>
</protein>
<dbReference type="Proteomes" id="UP000271339">
    <property type="component" value="Unassembled WGS sequence"/>
</dbReference>
<evidence type="ECO:0000313" key="4">
    <source>
        <dbReference type="Proteomes" id="UP000271339"/>
    </source>
</evidence>
<keyword evidence="4" id="KW-1185">Reference proteome</keyword>
<dbReference type="PANTHER" id="PTHR42663">
    <property type="entry name" value="HYDROLASE C777.06C-RELATED-RELATED"/>
    <property type="match status" value="1"/>
</dbReference>
<feature type="chain" id="PRO_5018045583" evidence="1">
    <location>
        <begin position="18"/>
        <end position="321"/>
    </location>
</feature>
<comment type="caution">
    <text evidence="3">The sequence shown here is derived from an EMBL/GenBank/DDBJ whole genome shotgun (WGS) entry which is preliminary data.</text>
</comment>
<organism evidence="3 4">
    <name type="scientific">Ulvibacter antarcticus</name>
    <dbReference type="NCBI Taxonomy" id="442714"/>
    <lineage>
        <taxon>Bacteria</taxon>
        <taxon>Pseudomonadati</taxon>
        <taxon>Bacteroidota</taxon>
        <taxon>Flavobacteriia</taxon>
        <taxon>Flavobacteriales</taxon>
        <taxon>Flavobacteriaceae</taxon>
        <taxon>Ulvibacter</taxon>
    </lineage>
</organism>
<sequence>MLIFSFVLLFLSCSEKASEKNEQSQTTFEVIRTTSEASLVVLGTLQDAGSPHIGCNKDCCASFFENPDPLRKVVSLGLIDSKNNKNYLFEATPDISTQLKHLKHITASNKELPDGIFLTHAHIGHYSGLMYLGKEATNADSAPVFAMPRMKEYLETNGPWSQLVKNSNIAISQLKEGWPITLSSSLSVTPFKVPHRDEFSETVGFIIAGPNKLALFIPDIDKWEKWSSSIKEVISTVDYAFIDATFYHGDEINSRDISGIPHPFIIESMELLKDLPSEEKQKIQFIHFNHTNPVLNTNSDAFKIVIKNGFNVAKFGDVFDL</sequence>
<evidence type="ECO:0000259" key="2">
    <source>
        <dbReference type="Pfam" id="PF12706"/>
    </source>
</evidence>
<dbReference type="Pfam" id="PF12706">
    <property type="entry name" value="Lactamase_B_2"/>
    <property type="match status" value="1"/>
</dbReference>
<dbReference type="Gene3D" id="3.60.15.10">
    <property type="entry name" value="Ribonuclease Z/Hydroxyacylglutathione hydrolase-like"/>
    <property type="match status" value="1"/>
</dbReference>
<dbReference type="EMBL" id="REFC01000011">
    <property type="protein sequence ID" value="RMA66199.1"/>
    <property type="molecule type" value="Genomic_DNA"/>
</dbReference>
<feature type="domain" description="Metallo-beta-lactamase" evidence="2">
    <location>
        <begin position="86"/>
        <end position="280"/>
    </location>
</feature>
<evidence type="ECO:0000256" key="1">
    <source>
        <dbReference type="SAM" id="SignalP"/>
    </source>
</evidence>